<sequence>MPEVVTTTEAGTIPHNTGENTPLLYVSPSQAEIEISKRDSREPYFVVALKELKWMSSSSFWTAFALLLQWCIPFINVVSVGHLGTTELGAMIISNTSVAVIAISPSIGMMGAMETFCSNAYTASRDKSMIGFHFQRGLIAVFIHIAFSIPVFLNGERLLLAIGQDPIVSQLTGQYLRIQILGLLPLLVFEACKCFLQSQEIMSAGTIVMMFVVPTHVVINYFFVKSPTFGIGFQGAAIANVISECLMLAGILIYIRHSCAMESWGGCNPKAIRNMPDFYRLALPAAVTVFASIFCCELLNIGSSYFGTAQLAATAITINGGYLVFQMSNGIGYSTSPRIGNLIGAGKPRQARIARDMSIFIVVAIGTLGMLFLTFYGQWWISVYTNDSEVVDETLKLMPVFCTFIISDGLNAVLSSILRGLGRQKLSAGSYIFSFYCVAVPLGYYVGFKQNKQALGLWWSVCVGVLLSTVVQSTFAYVWVDWKDEVRRCLIRLKRSQDENNGSQINDY</sequence>
<evidence type="ECO:0000256" key="5">
    <source>
        <dbReference type="ARBA" id="ARBA00023136"/>
    </source>
</evidence>
<organism evidence="7 8">
    <name type="scientific">Coemansia reversa (strain ATCC 12441 / NRRL 1564)</name>
    <dbReference type="NCBI Taxonomy" id="763665"/>
    <lineage>
        <taxon>Eukaryota</taxon>
        <taxon>Fungi</taxon>
        <taxon>Fungi incertae sedis</taxon>
        <taxon>Zoopagomycota</taxon>
        <taxon>Kickxellomycotina</taxon>
        <taxon>Kickxellomycetes</taxon>
        <taxon>Kickxellales</taxon>
        <taxon>Kickxellaceae</taxon>
        <taxon>Coemansia</taxon>
    </lineage>
</organism>
<feature type="transmembrane region" description="Helical" evidence="6">
    <location>
        <begin position="201"/>
        <end position="223"/>
    </location>
</feature>
<keyword evidence="8" id="KW-1185">Reference proteome</keyword>
<dbReference type="CDD" id="cd13132">
    <property type="entry name" value="MATE_eukaryotic"/>
    <property type="match status" value="1"/>
</dbReference>
<keyword evidence="3 6" id="KW-0812">Transmembrane</keyword>
<dbReference type="GO" id="GO:0016020">
    <property type="term" value="C:membrane"/>
    <property type="evidence" value="ECO:0007669"/>
    <property type="project" value="UniProtKB-SubCell"/>
</dbReference>
<protein>
    <submittedName>
        <fullName evidence="7">MATE efflux family protein</fullName>
    </submittedName>
</protein>
<dbReference type="OrthoDB" id="2126698at2759"/>
<dbReference type="NCBIfam" id="TIGR00797">
    <property type="entry name" value="matE"/>
    <property type="match status" value="1"/>
</dbReference>
<evidence type="ECO:0000313" key="7">
    <source>
        <dbReference type="EMBL" id="PIA19784.1"/>
    </source>
</evidence>
<evidence type="ECO:0000256" key="6">
    <source>
        <dbReference type="SAM" id="Phobius"/>
    </source>
</evidence>
<comment type="similarity">
    <text evidence="2">Belongs to the multi antimicrobial extrusion (MATE) (TC 2.A.66.1) family.</text>
</comment>
<feature type="transmembrane region" description="Helical" evidence="6">
    <location>
        <begin position="278"/>
        <end position="301"/>
    </location>
</feature>
<dbReference type="InterPro" id="IPR002528">
    <property type="entry name" value="MATE_fam"/>
</dbReference>
<name>A0A2G5BL92_COERN</name>
<dbReference type="InterPro" id="IPR045069">
    <property type="entry name" value="MATE_euk"/>
</dbReference>
<feature type="transmembrane region" description="Helical" evidence="6">
    <location>
        <begin position="60"/>
        <end position="80"/>
    </location>
</feature>
<keyword evidence="4 6" id="KW-1133">Transmembrane helix</keyword>
<reference evidence="7 8" key="1">
    <citation type="journal article" date="2015" name="Genome Biol. Evol.">
        <title>Phylogenomic analyses indicate that early fungi evolved digesting cell walls of algal ancestors of land plants.</title>
        <authorList>
            <person name="Chang Y."/>
            <person name="Wang S."/>
            <person name="Sekimoto S."/>
            <person name="Aerts A.L."/>
            <person name="Choi C."/>
            <person name="Clum A."/>
            <person name="LaButti K.M."/>
            <person name="Lindquist E.A."/>
            <person name="Yee Ngan C."/>
            <person name="Ohm R.A."/>
            <person name="Salamov A.A."/>
            <person name="Grigoriev I.V."/>
            <person name="Spatafora J.W."/>
            <person name="Berbee M.L."/>
        </authorList>
    </citation>
    <scope>NUCLEOTIDE SEQUENCE [LARGE SCALE GENOMIC DNA]</scope>
    <source>
        <strain evidence="7 8">NRRL 1564</strain>
    </source>
</reference>
<evidence type="ECO:0000256" key="3">
    <source>
        <dbReference type="ARBA" id="ARBA00022692"/>
    </source>
</evidence>
<feature type="transmembrane region" description="Helical" evidence="6">
    <location>
        <begin position="457"/>
        <end position="480"/>
    </location>
</feature>
<dbReference type="Proteomes" id="UP000242474">
    <property type="component" value="Unassembled WGS sequence"/>
</dbReference>
<gene>
    <name evidence="7" type="ORF">COEREDRAFT_5586</name>
</gene>
<feature type="transmembrane region" description="Helical" evidence="6">
    <location>
        <begin position="134"/>
        <end position="153"/>
    </location>
</feature>
<dbReference type="EMBL" id="KZ303486">
    <property type="protein sequence ID" value="PIA19784.1"/>
    <property type="molecule type" value="Genomic_DNA"/>
</dbReference>
<proteinExistence type="inferred from homology"/>
<evidence type="ECO:0000313" key="8">
    <source>
        <dbReference type="Proteomes" id="UP000242474"/>
    </source>
</evidence>
<feature type="transmembrane region" description="Helical" evidence="6">
    <location>
        <begin position="92"/>
        <end position="113"/>
    </location>
</feature>
<dbReference type="AlphaFoldDB" id="A0A2G5BL92"/>
<dbReference type="Pfam" id="PF01554">
    <property type="entry name" value="MatE"/>
    <property type="match status" value="2"/>
</dbReference>
<feature type="transmembrane region" description="Helical" evidence="6">
    <location>
        <begin position="307"/>
        <end position="325"/>
    </location>
</feature>
<dbReference type="GO" id="GO:1990961">
    <property type="term" value="P:xenobiotic detoxification by transmembrane export across the plasma membrane"/>
    <property type="evidence" value="ECO:0007669"/>
    <property type="project" value="InterPro"/>
</dbReference>
<evidence type="ECO:0000256" key="2">
    <source>
        <dbReference type="ARBA" id="ARBA00010199"/>
    </source>
</evidence>
<keyword evidence="5 6" id="KW-0472">Membrane</keyword>
<dbReference type="PANTHER" id="PTHR11206">
    <property type="entry name" value="MULTIDRUG RESISTANCE PROTEIN"/>
    <property type="match status" value="1"/>
</dbReference>
<feature type="transmembrane region" description="Helical" evidence="6">
    <location>
        <begin position="426"/>
        <end position="445"/>
    </location>
</feature>
<feature type="transmembrane region" description="Helical" evidence="6">
    <location>
        <begin position="357"/>
        <end position="377"/>
    </location>
</feature>
<feature type="transmembrane region" description="Helical" evidence="6">
    <location>
        <begin position="397"/>
        <end position="414"/>
    </location>
</feature>
<evidence type="ECO:0000256" key="4">
    <source>
        <dbReference type="ARBA" id="ARBA00022989"/>
    </source>
</evidence>
<dbReference type="GO" id="GO:0042910">
    <property type="term" value="F:xenobiotic transmembrane transporter activity"/>
    <property type="evidence" value="ECO:0007669"/>
    <property type="project" value="InterPro"/>
</dbReference>
<evidence type="ECO:0000256" key="1">
    <source>
        <dbReference type="ARBA" id="ARBA00004141"/>
    </source>
</evidence>
<accession>A0A2G5BL92</accession>
<feature type="transmembrane region" description="Helical" evidence="6">
    <location>
        <begin position="229"/>
        <end position="255"/>
    </location>
</feature>
<comment type="subcellular location">
    <subcellularLocation>
        <location evidence="1">Membrane</location>
        <topology evidence="1">Multi-pass membrane protein</topology>
    </subcellularLocation>
</comment>
<dbReference type="GO" id="GO:0015297">
    <property type="term" value="F:antiporter activity"/>
    <property type="evidence" value="ECO:0007669"/>
    <property type="project" value="InterPro"/>
</dbReference>